<sequence length="121" mass="14352">MTMQERLREIIKPNYPLHLRAPDFEGFTGSLYHGEIIRIYRALGGRLEIYPTRARGYDLSTEGFDIELDEYLHFNRYRLVTLESDIYVELPMFLQKSYKEWCTPDGIAENKCMQTGSHRRV</sequence>
<evidence type="ECO:0000313" key="1">
    <source>
        <dbReference type="EMBL" id="MPM02792.1"/>
    </source>
</evidence>
<organism evidence="1">
    <name type="scientific">bioreactor metagenome</name>
    <dbReference type="NCBI Taxonomy" id="1076179"/>
    <lineage>
        <taxon>unclassified sequences</taxon>
        <taxon>metagenomes</taxon>
        <taxon>ecological metagenomes</taxon>
    </lineage>
</organism>
<reference evidence="1" key="1">
    <citation type="submission" date="2019-08" db="EMBL/GenBank/DDBJ databases">
        <authorList>
            <person name="Kucharzyk K."/>
            <person name="Murdoch R.W."/>
            <person name="Higgins S."/>
            <person name="Loffler F."/>
        </authorList>
    </citation>
    <scope>NUCLEOTIDE SEQUENCE</scope>
</reference>
<gene>
    <name evidence="1" type="ORF">SDC9_49047</name>
</gene>
<dbReference type="EMBL" id="VSSQ01000897">
    <property type="protein sequence ID" value="MPM02792.1"/>
    <property type="molecule type" value="Genomic_DNA"/>
</dbReference>
<accession>A0A644WG95</accession>
<proteinExistence type="predicted"/>
<protein>
    <submittedName>
        <fullName evidence="1">Uncharacterized protein</fullName>
    </submittedName>
</protein>
<name>A0A644WG95_9ZZZZ</name>
<dbReference type="InterPro" id="IPR055679">
    <property type="entry name" value="DUF7255"/>
</dbReference>
<dbReference type="AlphaFoldDB" id="A0A644WG95"/>
<dbReference type="Pfam" id="PF23913">
    <property type="entry name" value="DUF7255"/>
    <property type="match status" value="1"/>
</dbReference>
<comment type="caution">
    <text evidence="1">The sequence shown here is derived from an EMBL/GenBank/DDBJ whole genome shotgun (WGS) entry which is preliminary data.</text>
</comment>